<sequence length="196" mass="22126">MASRERTTRKVGPETNLARNKGGTREERRSFLILCEGKTEKDYFVGMRSRRGPQLDVDIPKGDHLAKVREAVSRASDEYDGVWCVVDTELNESLTCDLVKEAKNGPIELGLSTPSFELWLILHHADCARPFQSADDAKRRLKEVLPTWSEGNTRFADFSGRVDAACRRARKLDPDGRDPLRNPSTGVWRLVESLRG</sequence>
<keyword evidence="3" id="KW-1185">Reference proteome</keyword>
<dbReference type="RefSeq" id="WP_262849353.1">
    <property type="nucleotide sequence ID" value="NZ_JANZYP010000084.1"/>
</dbReference>
<name>A0ABV9ESA8_9ACTN</name>
<evidence type="ECO:0000313" key="3">
    <source>
        <dbReference type="Proteomes" id="UP001595891"/>
    </source>
</evidence>
<proteinExistence type="predicted"/>
<gene>
    <name evidence="2" type="ORF">ACFO8L_39940</name>
</gene>
<feature type="region of interest" description="Disordered" evidence="1">
    <location>
        <begin position="1"/>
        <end position="25"/>
    </location>
</feature>
<organism evidence="2 3">
    <name type="scientific">Sphaerisporangium corydalis</name>
    <dbReference type="NCBI Taxonomy" id="1441875"/>
    <lineage>
        <taxon>Bacteria</taxon>
        <taxon>Bacillati</taxon>
        <taxon>Actinomycetota</taxon>
        <taxon>Actinomycetes</taxon>
        <taxon>Streptosporangiales</taxon>
        <taxon>Streptosporangiaceae</taxon>
        <taxon>Sphaerisporangium</taxon>
    </lineage>
</organism>
<comment type="caution">
    <text evidence="2">The sequence shown here is derived from an EMBL/GenBank/DDBJ whole genome shotgun (WGS) entry which is preliminary data.</text>
</comment>
<feature type="compositionally biased region" description="Basic and acidic residues" evidence="1">
    <location>
        <begin position="1"/>
        <end position="12"/>
    </location>
</feature>
<dbReference type="EMBL" id="JBHSFN010000046">
    <property type="protein sequence ID" value="MFC4592317.1"/>
    <property type="molecule type" value="Genomic_DNA"/>
</dbReference>
<evidence type="ECO:0000313" key="2">
    <source>
        <dbReference type="EMBL" id="MFC4592317.1"/>
    </source>
</evidence>
<evidence type="ECO:0000256" key="1">
    <source>
        <dbReference type="SAM" id="MobiDB-lite"/>
    </source>
</evidence>
<dbReference type="Pfam" id="PF13707">
    <property type="entry name" value="RloB"/>
    <property type="match status" value="1"/>
</dbReference>
<accession>A0ABV9ESA8</accession>
<protein>
    <submittedName>
        <fullName evidence="2">RloB family protein</fullName>
    </submittedName>
</protein>
<reference evidence="3" key="1">
    <citation type="journal article" date="2019" name="Int. J. Syst. Evol. Microbiol.">
        <title>The Global Catalogue of Microorganisms (GCM) 10K type strain sequencing project: providing services to taxonomists for standard genome sequencing and annotation.</title>
        <authorList>
            <consortium name="The Broad Institute Genomics Platform"/>
            <consortium name="The Broad Institute Genome Sequencing Center for Infectious Disease"/>
            <person name="Wu L."/>
            <person name="Ma J."/>
        </authorList>
    </citation>
    <scope>NUCLEOTIDE SEQUENCE [LARGE SCALE GENOMIC DNA]</scope>
    <source>
        <strain evidence="3">CCUG 49560</strain>
    </source>
</reference>
<dbReference type="Proteomes" id="UP001595891">
    <property type="component" value="Unassembled WGS sequence"/>
</dbReference>
<dbReference type="InterPro" id="IPR025591">
    <property type="entry name" value="RloB"/>
</dbReference>